<protein>
    <submittedName>
        <fullName evidence="1">Uncharacterized protein</fullName>
    </submittedName>
</protein>
<accession>A0A7L8ZJI3</accession>
<gene>
    <name evidence="1" type="ORF">F379_112</name>
</gene>
<name>A0A7L8ZJI3_9CAUD</name>
<sequence length="144" mass="16809">MVINDDYFNRANSECECGYADVTGTVSVVVKNTGERKRVNVYNRKLEIYESIFNDSLENYHEIINESLIKCMLDGKILKLPSSIYKKFKEQKRNIEYLGAPKGVVPVFDTLTNKNTRIHKDIFYANRDRYIALSSKKMRNLNRN</sequence>
<evidence type="ECO:0000313" key="2">
    <source>
        <dbReference type="Proteomes" id="UP000593835"/>
    </source>
</evidence>
<proteinExistence type="predicted"/>
<dbReference type="EMBL" id="MT932329">
    <property type="protein sequence ID" value="QOI69398.1"/>
    <property type="molecule type" value="Genomic_DNA"/>
</dbReference>
<dbReference type="Proteomes" id="UP000593835">
    <property type="component" value="Segment"/>
</dbReference>
<keyword evidence="2" id="KW-1185">Reference proteome</keyword>
<organism evidence="1 2">
    <name type="scientific">Campylobacter phage F379</name>
    <dbReference type="NCBI Taxonomy" id="2776767"/>
    <lineage>
        <taxon>Viruses</taxon>
        <taxon>Duplodnaviria</taxon>
        <taxon>Heunggongvirae</taxon>
        <taxon>Uroviricota</taxon>
        <taxon>Caudoviricetes</taxon>
        <taxon>Connertonviridae</taxon>
        <taxon>Firehammervirus</taxon>
        <taxon>Firehammervirus F379</taxon>
    </lineage>
</organism>
<reference evidence="1 2" key="1">
    <citation type="submission" date="2020-08" db="EMBL/GenBank/DDBJ databases">
        <authorList>
            <person name="Sorensen M.C.H."/>
        </authorList>
    </citation>
    <scope>NUCLEOTIDE SEQUENCE [LARGE SCALE GENOMIC DNA]</scope>
</reference>
<evidence type="ECO:0000313" key="1">
    <source>
        <dbReference type="EMBL" id="QOI69398.1"/>
    </source>
</evidence>